<reference evidence="3 4" key="1">
    <citation type="journal article" date="2018" name="PLoS Pathog.">
        <title>Evolution of structural diversity of trichothecenes, a family of toxins produced by plant pathogenic and entomopathogenic fungi.</title>
        <authorList>
            <person name="Proctor R.H."/>
            <person name="McCormick S.P."/>
            <person name="Kim H.S."/>
            <person name="Cardoza R.E."/>
            <person name="Stanley A.M."/>
            <person name="Lindo L."/>
            <person name="Kelly A."/>
            <person name="Brown D.W."/>
            <person name="Lee T."/>
            <person name="Vaughan M.M."/>
            <person name="Alexander N.J."/>
            <person name="Busman M."/>
            <person name="Gutierrez S."/>
        </authorList>
    </citation>
    <scope>NUCLEOTIDE SEQUENCE [LARGE SCALE GENOMIC DNA]</scope>
    <source>
        <strain evidence="3 4">IBT 40837</strain>
    </source>
</reference>
<accession>A0A395NS44</accession>
<comment type="caution">
    <text evidence="3">The sequence shown here is derived from an EMBL/GenBank/DDBJ whole genome shotgun (WGS) entry which is preliminary data.</text>
</comment>
<comment type="subcellular location">
    <subcellularLocation>
        <location evidence="1">Nucleus</location>
    </subcellularLocation>
</comment>
<dbReference type="OrthoDB" id="288726at2759"/>
<evidence type="ECO:0000256" key="1">
    <source>
        <dbReference type="ARBA" id="ARBA00004123"/>
    </source>
</evidence>
<sequence length="194" mass="22240">MRAIQDIEEHIIEIPQSIQDLRSVVSNRCNRLIQRVKTMAENPTSELDPSLSPSQRDSYCADFFLLNKVHHHTALLEMYQRVLDKPQTDCDVQVEVESGLRCLKHLALTKGSTPGVAALHSIFIIGCSATTAENRSFVMDWLENMRLLYCMGNVPTAKLFLFELWQRNDALKAVGSHIQWDKFMLEKNMDLSLY</sequence>
<dbReference type="STRING" id="490622.A0A395NS44"/>
<keyword evidence="2" id="KW-0539">Nucleus</keyword>
<proteinExistence type="predicted"/>
<dbReference type="InterPro" id="IPR021858">
    <property type="entry name" value="Fun_TF"/>
</dbReference>
<keyword evidence="4" id="KW-1185">Reference proteome</keyword>
<dbReference type="Pfam" id="PF11951">
    <property type="entry name" value="Fungal_trans_2"/>
    <property type="match status" value="1"/>
</dbReference>
<dbReference type="PANTHER" id="PTHR37534:SF46">
    <property type="entry name" value="ZN(II)2CYS6 TRANSCRIPTION FACTOR (EUROFUNG)"/>
    <property type="match status" value="1"/>
</dbReference>
<organism evidence="3 4">
    <name type="scientific">Trichoderma arundinaceum</name>
    <dbReference type="NCBI Taxonomy" id="490622"/>
    <lineage>
        <taxon>Eukaryota</taxon>
        <taxon>Fungi</taxon>
        <taxon>Dikarya</taxon>
        <taxon>Ascomycota</taxon>
        <taxon>Pezizomycotina</taxon>
        <taxon>Sordariomycetes</taxon>
        <taxon>Hypocreomycetidae</taxon>
        <taxon>Hypocreales</taxon>
        <taxon>Hypocreaceae</taxon>
        <taxon>Trichoderma</taxon>
    </lineage>
</organism>
<dbReference type="EMBL" id="PXOA01000190">
    <property type="protein sequence ID" value="RFU78920.1"/>
    <property type="molecule type" value="Genomic_DNA"/>
</dbReference>
<evidence type="ECO:0000256" key="2">
    <source>
        <dbReference type="ARBA" id="ARBA00023242"/>
    </source>
</evidence>
<dbReference type="Proteomes" id="UP000266272">
    <property type="component" value="Unassembled WGS sequence"/>
</dbReference>
<name>A0A395NS44_TRIAR</name>
<gene>
    <name evidence="3" type="ORF">TARUN_3316</name>
</gene>
<dbReference type="AlphaFoldDB" id="A0A395NS44"/>
<protein>
    <submittedName>
        <fullName evidence="3">C6 finger domain-containing, variant</fullName>
    </submittedName>
</protein>
<dbReference type="GO" id="GO:0005634">
    <property type="term" value="C:nucleus"/>
    <property type="evidence" value="ECO:0007669"/>
    <property type="project" value="UniProtKB-SubCell"/>
</dbReference>
<dbReference type="PANTHER" id="PTHR37534">
    <property type="entry name" value="TRANSCRIPTIONAL ACTIVATOR PROTEIN UGA3"/>
    <property type="match status" value="1"/>
</dbReference>
<evidence type="ECO:0000313" key="3">
    <source>
        <dbReference type="EMBL" id="RFU78920.1"/>
    </source>
</evidence>
<evidence type="ECO:0000313" key="4">
    <source>
        <dbReference type="Proteomes" id="UP000266272"/>
    </source>
</evidence>